<proteinExistence type="predicted"/>
<comment type="caution">
    <text evidence="1">The sequence shown here is derived from an EMBL/GenBank/DDBJ whole genome shotgun (WGS) entry which is preliminary data.</text>
</comment>
<dbReference type="OrthoDB" id="6359816at2759"/>
<evidence type="ECO:0008006" key="3">
    <source>
        <dbReference type="Google" id="ProtNLM"/>
    </source>
</evidence>
<evidence type="ECO:0000313" key="2">
    <source>
        <dbReference type="Proteomes" id="UP000023152"/>
    </source>
</evidence>
<name>X6LML5_RETFI</name>
<evidence type="ECO:0000313" key="1">
    <source>
        <dbReference type="EMBL" id="ETO02362.1"/>
    </source>
</evidence>
<organism evidence="1 2">
    <name type="scientific">Reticulomyxa filosa</name>
    <dbReference type="NCBI Taxonomy" id="46433"/>
    <lineage>
        <taxon>Eukaryota</taxon>
        <taxon>Sar</taxon>
        <taxon>Rhizaria</taxon>
        <taxon>Retaria</taxon>
        <taxon>Foraminifera</taxon>
        <taxon>Monothalamids</taxon>
        <taxon>Reticulomyxidae</taxon>
        <taxon>Reticulomyxa</taxon>
    </lineage>
</organism>
<reference evidence="1 2" key="1">
    <citation type="journal article" date="2013" name="Curr. Biol.">
        <title>The Genome of the Foraminiferan Reticulomyxa filosa.</title>
        <authorList>
            <person name="Glockner G."/>
            <person name="Hulsmann N."/>
            <person name="Schleicher M."/>
            <person name="Noegel A.A."/>
            <person name="Eichinger L."/>
            <person name="Gallinger C."/>
            <person name="Pawlowski J."/>
            <person name="Sierra R."/>
            <person name="Euteneuer U."/>
            <person name="Pillet L."/>
            <person name="Moustafa A."/>
            <person name="Platzer M."/>
            <person name="Groth M."/>
            <person name="Szafranski K."/>
            <person name="Schliwa M."/>
        </authorList>
    </citation>
    <scope>NUCLEOTIDE SEQUENCE [LARGE SCALE GENOMIC DNA]</scope>
</reference>
<dbReference type="Proteomes" id="UP000023152">
    <property type="component" value="Unassembled WGS sequence"/>
</dbReference>
<keyword evidence="2" id="KW-1185">Reference proteome</keyword>
<dbReference type="EMBL" id="ASPP01035966">
    <property type="protein sequence ID" value="ETO02362.1"/>
    <property type="molecule type" value="Genomic_DNA"/>
</dbReference>
<gene>
    <name evidence="1" type="ORF">RFI_35074</name>
</gene>
<accession>X6LML5</accession>
<dbReference type="AlphaFoldDB" id="X6LML5"/>
<sequence length="346" mass="40063">MLMARIDSHYEELKDKVHKHATHRREKVESVLRCEHISGDDKQLAASSEFDISFASTKTLNNFVDKINNILKKDIAIKAKGSITFTKVTPDIFIRWRTINQADDIANYELEMMPHSDEDTAACDKSKWRLIKEIKIGPEATDGLFVFDSEEEKDSFFQWNNMYTLRMRAALDPVILYLTDKFLDSLIIQNKEVGQLLKWLPNNAKVQLLYRRSRGGETAFAFHKKCDIKGVNPCNCVVRRQSCFWFATIPPQKFTIKLDHKVKVIRGTKNFGPCFGKKRKCSIRLFCLFDFCFGFFFFIGDGDIATPSNYFQQESSSTLTMYGDKLISLAENTTFRVRDIEVYLIE</sequence>
<protein>
    <recommendedName>
        <fullName evidence="3">TLDc domain-containing protein</fullName>
    </recommendedName>
</protein>